<feature type="binding site" evidence="2">
    <location>
        <position position="89"/>
    </location>
    <ligand>
        <name>Fe cation</name>
        <dbReference type="ChEBI" id="CHEBI:24875"/>
    </ligand>
</feature>
<proteinExistence type="inferred from homology"/>
<dbReference type="PRINTS" id="PR01576">
    <property type="entry name" value="PDEFORMYLASE"/>
</dbReference>
<dbReference type="PIRSF" id="PIRSF004749">
    <property type="entry name" value="Pep_def"/>
    <property type="match status" value="1"/>
</dbReference>
<evidence type="ECO:0000313" key="4">
    <source>
        <dbReference type="Proteomes" id="UP001519287"/>
    </source>
</evidence>
<dbReference type="PANTHER" id="PTHR10458:SF22">
    <property type="entry name" value="PEPTIDE DEFORMYLASE"/>
    <property type="match status" value="1"/>
</dbReference>
<comment type="function">
    <text evidence="2">Removes the formyl group from the N-terminal Met of newly synthesized proteins. Requires at least a dipeptide for an efficient rate of reaction. N-terminal L-methionine is a prerequisite for activity but the enzyme has broad specificity at other positions.</text>
</comment>
<gene>
    <name evidence="2" type="primary">def</name>
    <name evidence="3" type="ORF">J2Z66_003018</name>
</gene>
<protein>
    <recommendedName>
        <fullName evidence="2">Peptide deformylase</fullName>
        <shortName evidence="2">PDF</shortName>
        <ecNumber evidence="2">3.5.1.88</ecNumber>
    </recommendedName>
    <alternativeName>
        <fullName evidence="2">Polypeptide deformylase</fullName>
    </alternativeName>
</protein>
<keyword evidence="2" id="KW-0648">Protein biosynthesis</keyword>
<dbReference type="RefSeq" id="WP_209972160.1">
    <property type="nucleotide sequence ID" value="NZ_JAGGLB010000008.1"/>
</dbReference>
<dbReference type="InterPro" id="IPR023635">
    <property type="entry name" value="Peptide_deformylase"/>
</dbReference>
<reference evidence="3 4" key="1">
    <citation type="submission" date="2021-03" db="EMBL/GenBank/DDBJ databases">
        <title>Genomic Encyclopedia of Type Strains, Phase IV (KMG-IV): sequencing the most valuable type-strain genomes for metagenomic binning, comparative biology and taxonomic classification.</title>
        <authorList>
            <person name="Goeker M."/>
        </authorList>
    </citation>
    <scope>NUCLEOTIDE SEQUENCE [LARGE SCALE GENOMIC DNA]</scope>
    <source>
        <strain evidence="3 4">DSM 26048</strain>
    </source>
</reference>
<dbReference type="Proteomes" id="UP001519287">
    <property type="component" value="Unassembled WGS sequence"/>
</dbReference>
<dbReference type="EMBL" id="JAGGLB010000008">
    <property type="protein sequence ID" value="MBP1991411.1"/>
    <property type="molecule type" value="Genomic_DNA"/>
</dbReference>
<sequence>MTQQNIVPFGDPILRKISKPVTELNPRIISLLDKMGEILYATDGRAGLAAPQVGILRRVVVMDCGDGLIELINPEILEMSGEQVGQEACLSLPHYTGIVKRANYVRLQTMNRLGETVYLEAEGFTARCMQHEIDHLNGVLYIDHIQDHSLYHDQTGEAVPLSGFVRLSNQK</sequence>
<keyword evidence="4" id="KW-1185">Reference proteome</keyword>
<feature type="binding site" evidence="2">
    <location>
        <position position="135"/>
    </location>
    <ligand>
        <name>Fe cation</name>
        <dbReference type="ChEBI" id="CHEBI:24875"/>
    </ligand>
</feature>
<comment type="cofactor">
    <cofactor evidence="2">
        <name>Fe(2+)</name>
        <dbReference type="ChEBI" id="CHEBI:29033"/>
    </cofactor>
    <text evidence="2">Binds 1 Fe(2+) ion.</text>
</comment>
<dbReference type="NCBIfam" id="NF001159">
    <property type="entry name" value="PRK00150.1-3"/>
    <property type="match status" value="1"/>
</dbReference>
<name>A0ABS4IWN4_9BACL</name>
<accession>A0ABS4IWN4</accession>
<feature type="binding site" evidence="2">
    <location>
        <position position="131"/>
    </location>
    <ligand>
        <name>Fe cation</name>
        <dbReference type="ChEBI" id="CHEBI:24875"/>
    </ligand>
</feature>
<dbReference type="EC" id="3.5.1.88" evidence="2"/>
<dbReference type="Gene3D" id="3.90.45.10">
    <property type="entry name" value="Peptide deformylase"/>
    <property type="match status" value="1"/>
</dbReference>
<keyword evidence="2" id="KW-0479">Metal-binding</keyword>
<keyword evidence="2 3" id="KW-0378">Hydrolase</keyword>
<dbReference type="HAMAP" id="MF_00163">
    <property type="entry name" value="Pep_deformylase"/>
    <property type="match status" value="1"/>
</dbReference>
<comment type="caution">
    <text evidence="3">The sequence shown here is derived from an EMBL/GenBank/DDBJ whole genome shotgun (WGS) entry which is preliminary data.</text>
</comment>
<dbReference type="CDD" id="cd00487">
    <property type="entry name" value="Pep_deformylase"/>
    <property type="match status" value="1"/>
</dbReference>
<dbReference type="Pfam" id="PF01327">
    <property type="entry name" value="Pep_deformylase"/>
    <property type="match status" value="1"/>
</dbReference>
<dbReference type="SUPFAM" id="SSF56420">
    <property type="entry name" value="Peptide deformylase"/>
    <property type="match status" value="1"/>
</dbReference>
<keyword evidence="2" id="KW-0408">Iron</keyword>
<comment type="similarity">
    <text evidence="1 2">Belongs to the polypeptide deformylase family.</text>
</comment>
<evidence type="ECO:0000256" key="1">
    <source>
        <dbReference type="ARBA" id="ARBA00010759"/>
    </source>
</evidence>
<dbReference type="PANTHER" id="PTHR10458">
    <property type="entry name" value="PEPTIDE DEFORMYLASE"/>
    <property type="match status" value="1"/>
</dbReference>
<dbReference type="NCBIfam" id="TIGR00079">
    <property type="entry name" value="pept_deformyl"/>
    <property type="match status" value="1"/>
</dbReference>
<dbReference type="InterPro" id="IPR036821">
    <property type="entry name" value="Peptide_deformylase_sf"/>
</dbReference>
<dbReference type="GO" id="GO:0042586">
    <property type="term" value="F:peptide deformylase activity"/>
    <property type="evidence" value="ECO:0007669"/>
    <property type="project" value="UniProtKB-EC"/>
</dbReference>
<organism evidence="3 4">
    <name type="scientific">Paenibacillus eucommiae</name>
    <dbReference type="NCBI Taxonomy" id="1355755"/>
    <lineage>
        <taxon>Bacteria</taxon>
        <taxon>Bacillati</taxon>
        <taxon>Bacillota</taxon>
        <taxon>Bacilli</taxon>
        <taxon>Bacillales</taxon>
        <taxon>Paenibacillaceae</taxon>
        <taxon>Paenibacillus</taxon>
    </lineage>
</organism>
<feature type="active site" evidence="2">
    <location>
        <position position="132"/>
    </location>
</feature>
<comment type="catalytic activity">
    <reaction evidence="2">
        <text>N-terminal N-formyl-L-methionyl-[peptide] + H2O = N-terminal L-methionyl-[peptide] + formate</text>
        <dbReference type="Rhea" id="RHEA:24420"/>
        <dbReference type="Rhea" id="RHEA-COMP:10639"/>
        <dbReference type="Rhea" id="RHEA-COMP:10640"/>
        <dbReference type="ChEBI" id="CHEBI:15377"/>
        <dbReference type="ChEBI" id="CHEBI:15740"/>
        <dbReference type="ChEBI" id="CHEBI:49298"/>
        <dbReference type="ChEBI" id="CHEBI:64731"/>
        <dbReference type="EC" id="3.5.1.88"/>
    </reaction>
</comment>
<evidence type="ECO:0000313" key="3">
    <source>
        <dbReference type="EMBL" id="MBP1991411.1"/>
    </source>
</evidence>
<evidence type="ECO:0000256" key="2">
    <source>
        <dbReference type="HAMAP-Rule" id="MF_00163"/>
    </source>
</evidence>